<dbReference type="Proteomes" id="UP000016935">
    <property type="component" value="Unassembled WGS sequence"/>
</dbReference>
<evidence type="ECO:0000313" key="1">
    <source>
        <dbReference type="EMBL" id="EOA81117.1"/>
    </source>
</evidence>
<protein>
    <submittedName>
        <fullName evidence="1">Uncharacterized protein</fullName>
    </submittedName>
</protein>
<keyword evidence="2" id="KW-1185">Reference proteome</keyword>
<evidence type="ECO:0000313" key="2">
    <source>
        <dbReference type="Proteomes" id="UP000016935"/>
    </source>
</evidence>
<dbReference type="STRING" id="671987.R0JY04"/>
<name>R0JY04_EXST2</name>
<dbReference type="OrthoDB" id="6359816at2759"/>
<dbReference type="eggNOG" id="ENOG502SQVI">
    <property type="taxonomic scope" value="Eukaryota"/>
</dbReference>
<accession>R0JY04</accession>
<reference evidence="1 2" key="1">
    <citation type="journal article" date="2012" name="PLoS Pathog.">
        <title>Diverse lifestyles and strategies of plant pathogenesis encoded in the genomes of eighteen Dothideomycetes fungi.</title>
        <authorList>
            <person name="Ohm R.A."/>
            <person name="Feau N."/>
            <person name="Henrissat B."/>
            <person name="Schoch C.L."/>
            <person name="Horwitz B.A."/>
            <person name="Barry K.W."/>
            <person name="Condon B.J."/>
            <person name="Copeland A.C."/>
            <person name="Dhillon B."/>
            <person name="Glaser F."/>
            <person name="Hesse C.N."/>
            <person name="Kosti I."/>
            <person name="LaButti K."/>
            <person name="Lindquist E.A."/>
            <person name="Lucas S."/>
            <person name="Salamov A.A."/>
            <person name="Bradshaw R.E."/>
            <person name="Ciuffetti L."/>
            <person name="Hamelin R.C."/>
            <person name="Kema G.H.J."/>
            <person name="Lawrence C."/>
            <person name="Scott J.A."/>
            <person name="Spatafora J.W."/>
            <person name="Turgeon B.G."/>
            <person name="de Wit P.J.G.M."/>
            <person name="Zhong S."/>
            <person name="Goodwin S.B."/>
            <person name="Grigoriev I.V."/>
        </authorList>
    </citation>
    <scope>NUCLEOTIDE SEQUENCE [LARGE SCALE GENOMIC DNA]</scope>
    <source>
        <strain evidence="2">28A</strain>
    </source>
</reference>
<organism evidence="1 2">
    <name type="scientific">Exserohilum turcicum (strain 28A)</name>
    <name type="common">Northern leaf blight fungus</name>
    <name type="synonym">Setosphaeria turcica</name>
    <dbReference type="NCBI Taxonomy" id="671987"/>
    <lineage>
        <taxon>Eukaryota</taxon>
        <taxon>Fungi</taxon>
        <taxon>Dikarya</taxon>
        <taxon>Ascomycota</taxon>
        <taxon>Pezizomycotina</taxon>
        <taxon>Dothideomycetes</taxon>
        <taxon>Pleosporomycetidae</taxon>
        <taxon>Pleosporales</taxon>
        <taxon>Pleosporineae</taxon>
        <taxon>Pleosporaceae</taxon>
        <taxon>Exserohilum</taxon>
    </lineage>
</organism>
<gene>
    <name evidence="1" type="ORF">SETTUDRAFT_35991</name>
</gene>
<sequence>MFALADQYEIPDLKNLAAEKYSSRCTASRTLELLVSLRNVYETTPSSIRRLRDTAYMAVRKHLPEILRNEEAAEMYDKILSEIPEFTKDLLRCYTSNPVYGHCLSCCSHQPMEPLQGRCKKCKKGSVLHGW</sequence>
<dbReference type="EMBL" id="KB908877">
    <property type="protein sequence ID" value="EOA81117.1"/>
    <property type="molecule type" value="Genomic_DNA"/>
</dbReference>
<dbReference type="PANTHER" id="PTHR47843:SF5">
    <property type="entry name" value="BTB_POZ DOMAIN PROTEIN"/>
    <property type="match status" value="1"/>
</dbReference>
<dbReference type="PANTHER" id="PTHR47843">
    <property type="entry name" value="BTB DOMAIN-CONTAINING PROTEIN-RELATED"/>
    <property type="match status" value="1"/>
</dbReference>
<dbReference type="HOGENOM" id="CLU_057752_6_2_1"/>
<proteinExistence type="predicted"/>
<reference evidence="1 2" key="2">
    <citation type="journal article" date="2013" name="PLoS Genet.">
        <title>Comparative genome structure, secondary metabolite, and effector coding capacity across Cochliobolus pathogens.</title>
        <authorList>
            <person name="Condon B.J."/>
            <person name="Leng Y."/>
            <person name="Wu D."/>
            <person name="Bushley K.E."/>
            <person name="Ohm R.A."/>
            <person name="Otillar R."/>
            <person name="Martin J."/>
            <person name="Schackwitz W."/>
            <person name="Grimwood J."/>
            <person name="MohdZainudin N."/>
            <person name="Xue C."/>
            <person name="Wang R."/>
            <person name="Manning V.A."/>
            <person name="Dhillon B."/>
            <person name="Tu Z.J."/>
            <person name="Steffenson B.J."/>
            <person name="Salamov A."/>
            <person name="Sun H."/>
            <person name="Lowry S."/>
            <person name="LaButti K."/>
            <person name="Han J."/>
            <person name="Copeland A."/>
            <person name="Lindquist E."/>
            <person name="Barry K."/>
            <person name="Schmutz J."/>
            <person name="Baker S.E."/>
            <person name="Ciuffetti L.M."/>
            <person name="Grigoriev I.V."/>
            <person name="Zhong S."/>
            <person name="Turgeon B.G."/>
        </authorList>
    </citation>
    <scope>NUCLEOTIDE SEQUENCE [LARGE SCALE GENOMIC DNA]</scope>
    <source>
        <strain evidence="2">28A</strain>
    </source>
</reference>
<dbReference type="AlphaFoldDB" id="R0JY04"/>
<dbReference type="RefSeq" id="XP_008031270.1">
    <property type="nucleotide sequence ID" value="XM_008033079.1"/>
</dbReference>
<dbReference type="GeneID" id="19404076"/>